<dbReference type="Pfam" id="PF12937">
    <property type="entry name" value="F-box-like"/>
    <property type="match status" value="1"/>
</dbReference>
<dbReference type="InterPro" id="IPR001810">
    <property type="entry name" value="F-box_dom"/>
</dbReference>
<protein>
    <recommendedName>
        <fullName evidence="1">F-box domain-containing protein</fullName>
    </recommendedName>
</protein>
<feature type="domain" description="F-box" evidence="1">
    <location>
        <begin position="56"/>
        <end position="107"/>
    </location>
</feature>
<comment type="caution">
    <text evidence="2">The sequence shown here is derived from an EMBL/GenBank/DDBJ whole genome shotgun (WGS) entry which is preliminary data.</text>
</comment>
<accession>A0A4R0RN12</accession>
<name>A0A4R0RN12_9APHY</name>
<dbReference type="OrthoDB" id="3271012at2759"/>
<proteinExistence type="predicted"/>
<dbReference type="EMBL" id="RWJN01000098">
    <property type="protein sequence ID" value="TCD67415.1"/>
    <property type="molecule type" value="Genomic_DNA"/>
</dbReference>
<dbReference type="AlphaFoldDB" id="A0A4R0RN12"/>
<evidence type="ECO:0000259" key="1">
    <source>
        <dbReference type="Pfam" id="PF12937"/>
    </source>
</evidence>
<dbReference type="Proteomes" id="UP000292702">
    <property type="component" value="Unassembled WGS sequence"/>
</dbReference>
<gene>
    <name evidence="2" type="ORF">EIP91_012387</name>
</gene>
<sequence>MFPARNRPYPPTDMTALQERRAQVFRDELLIQQQMHELITRRRTVRSEYNACSPACQLPNELLADVFLWISAYQQTCDRFKATEIIGLTHVCRHWRAVALSCKKLWSFIGETSEECIFVFLQRSGNVPVDYTWSRETEGVPAIIRLYPSRFRSLDVVTTPESIKELSWALQNSHWDQLESLILVVGVDSMDVYVHSDLAFAGSVPQKLRTLKLDGVLPSWSNTAIYRNLRVLDFLYQDSKSGLDLDFATVPEIVEILSVCSFLEEFNLYVPGIESLGNGEDVHVPPPERIVELKNLRVFTYATFLPWDIGYLLAHLDIPATAHVLLSPLKPSVRPVPPPFSKCLPCDLSRLRGTETAGSIRFQTRDPCIYAFQEDHALSENLEDPCLGIVFRDYRDYRLNTRHISQDQPAGVVWLIIICMPELQLTAAPV</sequence>
<evidence type="ECO:0000313" key="3">
    <source>
        <dbReference type="Proteomes" id="UP000292702"/>
    </source>
</evidence>
<evidence type="ECO:0000313" key="2">
    <source>
        <dbReference type="EMBL" id="TCD67415.1"/>
    </source>
</evidence>
<reference evidence="2 3" key="1">
    <citation type="submission" date="2018-11" db="EMBL/GenBank/DDBJ databases">
        <title>Genome assembly of Steccherinum ochraceum LE-BIN_3174, the white-rot fungus of the Steccherinaceae family (The Residual Polyporoid clade, Polyporales, Basidiomycota).</title>
        <authorList>
            <person name="Fedorova T.V."/>
            <person name="Glazunova O.A."/>
            <person name="Landesman E.O."/>
            <person name="Moiseenko K.V."/>
            <person name="Psurtseva N.V."/>
            <person name="Savinova O.S."/>
            <person name="Shakhova N.V."/>
            <person name="Tyazhelova T.V."/>
            <person name="Vasina D.V."/>
        </authorList>
    </citation>
    <scope>NUCLEOTIDE SEQUENCE [LARGE SCALE GENOMIC DNA]</scope>
    <source>
        <strain evidence="2 3">LE-BIN_3174</strain>
    </source>
</reference>
<dbReference type="Gene3D" id="1.20.1280.50">
    <property type="match status" value="1"/>
</dbReference>
<keyword evidence="3" id="KW-1185">Reference proteome</keyword>
<organism evidence="2 3">
    <name type="scientific">Steccherinum ochraceum</name>
    <dbReference type="NCBI Taxonomy" id="92696"/>
    <lineage>
        <taxon>Eukaryota</taxon>
        <taxon>Fungi</taxon>
        <taxon>Dikarya</taxon>
        <taxon>Basidiomycota</taxon>
        <taxon>Agaricomycotina</taxon>
        <taxon>Agaricomycetes</taxon>
        <taxon>Polyporales</taxon>
        <taxon>Steccherinaceae</taxon>
        <taxon>Steccherinum</taxon>
    </lineage>
</organism>